<evidence type="ECO:0000256" key="3">
    <source>
        <dbReference type="ARBA" id="ARBA00022679"/>
    </source>
</evidence>
<dbReference type="Proteomes" id="UP000255328">
    <property type="component" value="Unassembled WGS sequence"/>
</dbReference>
<dbReference type="Pfam" id="PF02660">
    <property type="entry name" value="G3P_acyltransf"/>
    <property type="match status" value="1"/>
</dbReference>
<evidence type="ECO:0000313" key="12">
    <source>
        <dbReference type="Proteomes" id="UP000255328"/>
    </source>
</evidence>
<keyword evidence="6 10" id="KW-0443">Lipid metabolism</keyword>
<keyword evidence="1 10" id="KW-1003">Cell membrane</keyword>
<dbReference type="UniPathway" id="UPA00085"/>
<keyword evidence="8 10" id="KW-0594">Phospholipid biosynthesis</keyword>
<evidence type="ECO:0000256" key="2">
    <source>
        <dbReference type="ARBA" id="ARBA00022516"/>
    </source>
</evidence>
<dbReference type="NCBIfam" id="TIGR00023">
    <property type="entry name" value="glycerol-3-phosphate 1-O-acyltransferase PlsY"/>
    <property type="match status" value="1"/>
</dbReference>
<evidence type="ECO:0000256" key="9">
    <source>
        <dbReference type="ARBA" id="ARBA00023264"/>
    </source>
</evidence>
<keyword evidence="3 10" id="KW-0808">Transferase</keyword>
<dbReference type="SMART" id="SM01207">
    <property type="entry name" value="G3P_acyltransf"/>
    <property type="match status" value="1"/>
</dbReference>
<dbReference type="PANTHER" id="PTHR30309">
    <property type="entry name" value="INNER MEMBRANE PROTEIN YGIH"/>
    <property type="match status" value="1"/>
</dbReference>
<protein>
    <recommendedName>
        <fullName evidence="10">Glycerol-3-phosphate acyltransferase</fullName>
    </recommendedName>
    <alternativeName>
        <fullName evidence="10">Acyl-PO4 G3P acyltransferase</fullName>
    </alternativeName>
    <alternativeName>
        <fullName evidence="10">Acyl-phosphate--glycerol-3-phosphate acyltransferase</fullName>
    </alternativeName>
    <alternativeName>
        <fullName evidence="10">G3P acyltransferase</fullName>
        <shortName evidence="10">GPAT</shortName>
        <ecNumber evidence="10">2.3.1.275</ecNumber>
    </alternativeName>
    <alternativeName>
        <fullName evidence="10">Lysophosphatidic acid synthase</fullName>
        <shortName evidence="10">LPA synthase</shortName>
    </alternativeName>
</protein>
<gene>
    <name evidence="10 11" type="primary">plsY</name>
    <name evidence="11" type="ORF">NCTC10723_01031</name>
</gene>
<keyword evidence="12" id="KW-1185">Reference proteome</keyword>
<keyword evidence="7 10" id="KW-0472">Membrane</keyword>
<comment type="subunit">
    <text evidence="10">Probably interacts with PlsX.</text>
</comment>
<comment type="function">
    <text evidence="10">Catalyzes the transfer of an acyl group from acyl-phosphate (acyl-PO(4)) to glycerol-3-phosphate (G3P) to form lysophosphatidic acid (LPA). This enzyme utilizes acyl-phosphate as fatty acyl donor, but not acyl-CoA or acyl-ACP.</text>
</comment>
<reference evidence="11 12" key="1">
    <citation type="submission" date="2018-06" db="EMBL/GenBank/DDBJ databases">
        <authorList>
            <consortium name="Pathogen Informatics"/>
            <person name="Doyle S."/>
        </authorList>
    </citation>
    <scope>NUCLEOTIDE SEQUENCE [LARGE SCALE GENOMIC DNA]</scope>
    <source>
        <strain evidence="11 12">NCTC10723</strain>
    </source>
</reference>
<comment type="subcellular location">
    <subcellularLocation>
        <location evidence="10">Cell membrane</location>
        <topology evidence="10">Multi-pass membrane protein</topology>
    </subcellularLocation>
</comment>
<dbReference type="AlphaFoldDB" id="A0A377GX61"/>
<dbReference type="GO" id="GO:0005886">
    <property type="term" value="C:plasma membrane"/>
    <property type="evidence" value="ECO:0007669"/>
    <property type="project" value="UniProtKB-SubCell"/>
</dbReference>
<dbReference type="EMBL" id="UGGU01000003">
    <property type="protein sequence ID" value="STO31577.1"/>
    <property type="molecule type" value="Genomic_DNA"/>
</dbReference>
<feature type="transmembrane region" description="Helical" evidence="10">
    <location>
        <begin position="78"/>
        <end position="98"/>
    </location>
</feature>
<feature type="transmembrane region" description="Helical" evidence="10">
    <location>
        <begin position="137"/>
        <end position="156"/>
    </location>
</feature>
<keyword evidence="11" id="KW-0012">Acyltransferase</keyword>
<evidence type="ECO:0000256" key="6">
    <source>
        <dbReference type="ARBA" id="ARBA00023098"/>
    </source>
</evidence>
<evidence type="ECO:0000313" key="11">
    <source>
        <dbReference type="EMBL" id="STO31577.1"/>
    </source>
</evidence>
<dbReference type="EC" id="2.3.1.275" evidence="10"/>
<dbReference type="HAMAP" id="MF_01043">
    <property type="entry name" value="PlsY"/>
    <property type="match status" value="1"/>
</dbReference>
<dbReference type="GO" id="GO:0008654">
    <property type="term" value="P:phospholipid biosynthetic process"/>
    <property type="evidence" value="ECO:0007669"/>
    <property type="project" value="UniProtKB-UniRule"/>
</dbReference>
<feature type="transmembrane region" description="Helical" evidence="10">
    <location>
        <begin position="110"/>
        <end position="130"/>
    </location>
</feature>
<dbReference type="GO" id="GO:0043772">
    <property type="term" value="F:acyl-phosphate glycerol-3-phosphate acyltransferase activity"/>
    <property type="evidence" value="ECO:0007669"/>
    <property type="project" value="UniProtKB-UniRule"/>
</dbReference>
<dbReference type="RefSeq" id="WP_115270004.1">
    <property type="nucleotide sequence ID" value="NZ_CASFEE010000023.1"/>
</dbReference>
<dbReference type="PANTHER" id="PTHR30309:SF0">
    <property type="entry name" value="GLYCEROL-3-PHOSPHATE ACYLTRANSFERASE-RELATED"/>
    <property type="match status" value="1"/>
</dbReference>
<organism evidence="11 12">
    <name type="scientific">Fusobacterium necrogenes</name>
    <dbReference type="NCBI Taxonomy" id="858"/>
    <lineage>
        <taxon>Bacteria</taxon>
        <taxon>Fusobacteriati</taxon>
        <taxon>Fusobacteriota</taxon>
        <taxon>Fusobacteriia</taxon>
        <taxon>Fusobacteriales</taxon>
        <taxon>Fusobacteriaceae</taxon>
        <taxon>Fusobacterium</taxon>
    </lineage>
</organism>
<evidence type="ECO:0000256" key="7">
    <source>
        <dbReference type="ARBA" id="ARBA00023136"/>
    </source>
</evidence>
<keyword evidence="9 10" id="KW-1208">Phospholipid metabolism</keyword>
<evidence type="ECO:0000256" key="5">
    <source>
        <dbReference type="ARBA" id="ARBA00022989"/>
    </source>
</evidence>
<evidence type="ECO:0000256" key="8">
    <source>
        <dbReference type="ARBA" id="ARBA00023209"/>
    </source>
</evidence>
<name>A0A377GX61_9FUSO</name>
<feature type="transmembrane region" description="Helical" evidence="10">
    <location>
        <begin position="46"/>
        <end position="66"/>
    </location>
</feature>
<sequence>MKLVIFIVIGYIFGALPNGVWIGKYCKGIDIREHGSKNSGATNAYRVLGVKYGIIVLIADAIKGFLPPFIASKFGITGNFLLIIGMIAIIGHTFSFFLNFNGGKGVATSLGVFLFLIPQVTFTLIIIFIAVVTITKYISLGSIISAIMLPLLTYFYPTQNNLNKLPLVLMTIIIGLFVVYKHKSNIKRLLKGTENKFKLK</sequence>
<accession>A0A377GX61</accession>
<dbReference type="InterPro" id="IPR003811">
    <property type="entry name" value="G3P_acylTferase_PlsY"/>
</dbReference>
<dbReference type="OrthoDB" id="9777124at2"/>
<keyword evidence="2 10" id="KW-0444">Lipid biosynthesis</keyword>
<proteinExistence type="inferred from homology"/>
<comment type="catalytic activity">
    <reaction evidence="10">
        <text>an acyl phosphate + sn-glycerol 3-phosphate = a 1-acyl-sn-glycero-3-phosphate + phosphate</text>
        <dbReference type="Rhea" id="RHEA:34075"/>
        <dbReference type="ChEBI" id="CHEBI:43474"/>
        <dbReference type="ChEBI" id="CHEBI:57597"/>
        <dbReference type="ChEBI" id="CHEBI:57970"/>
        <dbReference type="ChEBI" id="CHEBI:59918"/>
        <dbReference type="EC" id="2.3.1.275"/>
    </reaction>
</comment>
<keyword evidence="5 10" id="KW-1133">Transmembrane helix</keyword>
<feature type="transmembrane region" description="Helical" evidence="10">
    <location>
        <begin position="162"/>
        <end position="180"/>
    </location>
</feature>
<evidence type="ECO:0000256" key="1">
    <source>
        <dbReference type="ARBA" id="ARBA00022475"/>
    </source>
</evidence>
<keyword evidence="4 10" id="KW-0812">Transmembrane</keyword>
<comment type="pathway">
    <text evidence="10">Lipid metabolism; phospholipid metabolism.</text>
</comment>
<evidence type="ECO:0000256" key="4">
    <source>
        <dbReference type="ARBA" id="ARBA00022692"/>
    </source>
</evidence>
<comment type="similarity">
    <text evidence="10">Belongs to the PlsY family.</text>
</comment>
<evidence type="ECO:0000256" key="10">
    <source>
        <dbReference type="HAMAP-Rule" id="MF_01043"/>
    </source>
</evidence>